<dbReference type="Gene3D" id="3.30.420.510">
    <property type="match status" value="1"/>
</dbReference>
<evidence type="ECO:0000313" key="1">
    <source>
        <dbReference type="EMBL" id="KFM77715.1"/>
    </source>
</evidence>
<dbReference type="SUPFAM" id="SSF53067">
    <property type="entry name" value="Actin-like ATPase domain"/>
    <property type="match status" value="1"/>
</dbReference>
<accession>A0A087UK26</accession>
<feature type="non-terminal residue" evidence="1">
    <location>
        <position position="1"/>
    </location>
</feature>
<reference evidence="1 2" key="1">
    <citation type="submission" date="2013-11" db="EMBL/GenBank/DDBJ databases">
        <title>Genome sequencing of Stegodyphus mimosarum.</title>
        <authorList>
            <person name="Bechsgaard J."/>
        </authorList>
    </citation>
    <scope>NUCLEOTIDE SEQUENCE [LARGE SCALE GENOMIC DNA]</scope>
</reference>
<protein>
    <submittedName>
        <fullName evidence="1">Pantothenate kinase 1</fullName>
    </submittedName>
</protein>
<gene>
    <name evidence="1" type="ORF">X975_09358</name>
</gene>
<dbReference type="AlphaFoldDB" id="A0A087UK26"/>
<keyword evidence="1" id="KW-0418">Kinase</keyword>
<dbReference type="EMBL" id="KK120189">
    <property type="protein sequence ID" value="KFM77715.1"/>
    <property type="molecule type" value="Genomic_DNA"/>
</dbReference>
<dbReference type="GO" id="GO:0016301">
    <property type="term" value="F:kinase activity"/>
    <property type="evidence" value="ECO:0007669"/>
    <property type="project" value="UniProtKB-KW"/>
</dbReference>
<dbReference type="InterPro" id="IPR043129">
    <property type="entry name" value="ATPase_NBD"/>
</dbReference>
<proteinExistence type="predicted"/>
<dbReference type="OrthoDB" id="275583at2759"/>
<feature type="non-terminal residue" evidence="1">
    <location>
        <position position="35"/>
    </location>
</feature>
<dbReference type="STRING" id="407821.A0A087UK26"/>
<name>A0A087UK26_STEMI</name>
<dbReference type="Proteomes" id="UP000054359">
    <property type="component" value="Unassembled WGS sequence"/>
</dbReference>
<keyword evidence="1" id="KW-0808">Transferase</keyword>
<organism evidence="1 2">
    <name type="scientific">Stegodyphus mimosarum</name>
    <name type="common">African social velvet spider</name>
    <dbReference type="NCBI Taxonomy" id="407821"/>
    <lineage>
        <taxon>Eukaryota</taxon>
        <taxon>Metazoa</taxon>
        <taxon>Ecdysozoa</taxon>
        <taxon>Arthropoda</taxon>
        <taxon>Chelicerata</taxon>
        <taxon>Arachnida</taxon>
        <taxon>Araneae</taxon>
        <taxon>Araneomorphae</taxon>
        <taxon>Entelegynae</taxon>
        <taxon>Eresoidea</taxon>
        <taxon>Eresidae</taxon>
        <taxon>Stegodyphus</taxon>
    </lineage>
</organism>
<keyword evidence="2" id="KW-1185">Reference proteome</keyword>
<sequence>PPMPWFGMDIGGTLVKLVYFEPSDISTDELELEKE</sequence>
<evidence type="ECO:0000313" key="2">
    <source>
        <dbReference type="Proteomes" id="UP000054359"/>
    </source>
</evidence>